<evidence type="ECO:0000313" key="2">
    <source>
        <dbReference type="EMBL" id="GIX94716.1"/>
    </source>
</evidence>
<protein>
    <submittedName>
        <fullName evidence="2">Uncharacterized protein</fullName>
    </submittedName>
</protein>
<gene>
    <name evidence="2" type="ORF">CDAR_180611</name>
</gene>
<sequence>MRTPIRNSPLNPDAQSFTALPEQGASLQVTHAVPLCITTSISILEEDVSVIVSGREIPATQGSPTPPPQSLAVALTGNKFPP</sequence>
<reference evidence="2 3" key="1">
    <citation type="submission" date="2021-06" db="EMBL/GenBank/DDBJ databases">
        <title>Caerostris darwini draft genome.</title>
        <authorList>
            <person name="Kono N."/>
            <person name="Arakawa K."/>
        </authorList>
    </citation>
    <scope>NUCLEOTIDE SEQUENCE [LARGE SCALE GENOMIC DNA]</scope>
</reference>
<feature type="region of interest" description="Disordered" evidence="1">
    <location>
        <begin position="57"/>
        <end position="82"/>
    </location>
</feature>
<keyword evidence="3" id="KW-1185">Reference proteome</keyword>
<evidence type="ECO:0000313" key="3">
    <source>
        <dbReference type="Proteomes" id="UP001054837"/>
    </source>
</evidence>
<evidence type="ECO:0000256" key="1">
    <source>
        <dbReference type="SAM" id="MobiDB-lite"/>
    </source>
</evidence>
<proteinExistence type="predicted"/>
<dbReference type="Proteomes" id="UP001054837">
    <property type="component" value="Unassembled WGS sequence"/>
</dbReference>
<organism evidence="2 3">
    <name type="scientific">Caerostris darwini</name>
    <dbReference type="NCBI Taxonomy" id="1538125"/>
    <lineage>
        <taxon>Eukaryota</taxon>
        <taxon>Metazoa</taxon>
        <taxon>Ecdysozoa</taxon>
        <taxon>Arthropoda</taxon>
        <taxon>Chelicerata</taxon>
        <taxon>Arachnida</taxon>
        <taxon>Araneae</taxon>
        <taxon>Araneomorphae</taxon>
        <taxon>Entelegynae</taxon>
        <taxon>Araneoidea</taxon>
        <taxon>Araneidae</taxon>
        <taxon>Caerostris</taxon>
    </lineage>
</organism>
<comment type="caution">
    <text evidence="2">The sequence shown here is derived from an EMBL/GenBank/DDBJ whole genome shotgun (WGS) entry which is preliminary data.</text>
</comment>
<accession>A0AAV4PEZ5</accession>
<name>A0AAV4PEZ5_9ARAC</name>
<dbReference type="AlphaFoldDB" id="A0AAV4PEZ5"/>
<dbReference type="EMBL" id="BPLQ01002639">
    <property type="protein sequence ID" value="GIX94716.1"/>
    <property type="molecule type" value="Genomic_DNA"/>
</dbReference>